<dbReference type="GO" id="GO:0016829">
    <property type="term" value="F:lyase activity"/>
    <property type="evidence" value="ECO:0007669"/>
    <property type="project" value="UniProtKB-KW"/>
</dbReference>
<keyword evidence="3" id="KW-0456">Lyase</keyword>
<sequence>MKQPDFNQVVDRHHTSSVKWDFMGHYLQLHETNLLPMWVSDFDFPCPPAVQQALHTRVDHGVFGYSERDEDYYRAAIEWFAQRHQLLLERQWFYLDRRGCAGDCAADPDAQPTW</sequence>
<dbReference type="EMBL" id="CABEEZ010000126">
    <property type="protein sequence ID" value="VTR52519.1"/>
    <property type="molecule type" value="Genomic_DNA"/>
</dbReference>
<dbReference type="InterPro" id="IPR051798">
    <property type="entry name" value="Class-II_PLP-Dep_Aminotrans"/>
</dbReference>
<dbReference type="EC" id="4.4.1.8" evidence="3"/>
<dbReference type="PANTHER" id="PTHR43525:SF1">
    <property type="entry name" value="PROTEIN MALY"/>
    <property type="match status" value="1"/>
</dbReference>
<dbReference type="PANTHER" id="PTHR43525">
    <property type="entry name" value="PROTEIN MALY"/>
    <property type="match status" value="1"/>
</dbReference>
<dbReference type="AlphaFoldDB" id="A0A4U9W0F9"/>
<evidence type="ECO:0000256" key="2">
    <source>
        <dbReference type="ARBA" id="ARBA00022898"/>
    </source>
</evidence>
<reference evidence="3" key="1">
    <citation type="submission" date="2019-05" db="EMBL/GenBank/DDBJ databases">
        <authorList>
            <consortium name="Pathogen Informatics"/>
        </authorList>
    </citation>
    <scope>NUCLEOTIDE SEQUENCE [LARGE SCALE GENOMIC DNA]</scope>
    <source>
        <strain evidence="3">NCTC12965</strain>
    </source>
</reference>
<proteinExistence type="predicted"/>
<dbReference type="InterPro" id="IPR015422">
    <property type="entry name" value="PyrdxlP-dep_Trfase_small"/>
</dbReference>
<protein>
    <submittedName>
        <fullName evidence="3">Cystathionine beta-lyase PatB</fullName>
        <ecNumber evidence="3">4.4.1.8</ecNumber>
    </submittedName>
</protein>
<evidence type="ECO:0000313" key="3">
    <source>
        <dbReference type="EMBL" id="VTR52519.1"/>
    </source>
</evidence>
<comment type="cofactor">
    <cofactor evidence="1">
        <name>pyridoxal 5'-phosphate</name>
        <dbReference type="ChEBI" id="CHEBI:597326"/>
    </cofactor>
</comment>
<accession>A0A4U9W0F9</accession>
<dbReference type="SUPFAM" id="SSF53383">
    <property type="entry name" value="PLP-dependent transferases"/>
    <property type="match status" value="1"/>
</dbReference>
<evidence type="ECO:0000256" key="1">
    <source>
        <dbReference type="ARBA" id="ARBA00001933"/>
    </source>
</evidence>
<name>A0A4U9W0F9_SERFO</name>
<dbReference type="Gene3D" id="3.90.1150.10">
    <property type="entry name" value="Aspartate Aminotransferase, domain 1"/>
    <property type="match status" value="1"/>
</dbReference>
<organism evidence="3">
    <name type="scientific">Serratia fonticola</name>
    <dbReference type="NCBI Taxonomy" id="47917"/>
    <lineage>
        <taxon>Bacteria</taxon>
        <taxon>Pseudomonadati</taxon>
        <taxon>Pseudomonadota</taxon>
        <taxon>Gammaproteobacteria</taxon>
        <taxon>Enterobacterales</taxon>
        <taxon>Yersiniaceae</taxon>
        <taxon>Serratia</taxon>
    </lineage>
</organism>
<gene>
    <name evidence="3" type="primary">patB_2</name>
    <name evidence="3" type="ORF">NCTC12965_06383</name>
</gene>
<dbReference type="InterPro" id="IPR015424">
    <property type="entry name" value="PyrdxlP-dep_Trfase"/>
</dbReference>
<keyword evidence="2" id="KW-0663">Pyridoxal phosphate</keyword>